<organism evidence="9 10">
    <name type="scientific">Catenulispora yoronensis</name>
    <dbReference type="NCBI Taxonomy" id="450799"/>
    <lineage>
        <taxon>Bacteria</taxon>
        <taxon>Bacillati</taxon>
        <taxon>Actinomycetota</taxon>
        <taxon>Actinomycetes</taxon>
        <taxon>Catenulisporales</taxon>
        <taxon>Catenulisporaceae</taxon>
        <taxon>Catenulispora</taxon>
    </lineage>
</organism>
<dbReference type="PANTHER" id="PTHR35807:SF1">
    <property type="entry name" value="TRANSCRIPTIONAL REGULATOR REDD"/>
    <property type="match status" value="1"/>
</dbReference>
<evidence type="ECO:0000256" key="7">
    <source>
        <dbReference type="SAM" id="MobiDB-lite"/>
    </source>
</evidence>
<sequence length="1053" mass="114326">MSVELSPAVHEGAHVQYKLLGPVGLRHQERFELAGSPKEQAVLAALLMERGRAVPTQTLADRLWDDEPPAAFRSTLQAYVSRLRRRLREAGETGQVITGGPAGYRIDIPVAHVDVHCFDMLISQAQSHVASNPTAAQELFRQAETLWSGEPLAGLNGSWARTVRRILTDKRRASMLRRIELDLQQGASAAEAVLELSELAEANRTDERIAALLMTALDNDGRTADALAVYREMRKKLQEQTGTGPRPELRMLHQRLLNGSAPHKPAAAPQQSPQQPIDTVDPGPDFVSGRDDDLQVLISAVTADLAAAGRGARFALDGLAGIGKTALVLQAADLLRSRCPDGALQINLHAHDHHLPPLDSREALTQLLDALGTPSHELGRADTVPALTALWRKHTSGRRLLLVLDDVQDAAQIEPLIPPAPGTITLITSRRRLTGLPGLRQHTLAPLSDEASAALLAHITGRTLTRDEDLDRYTRSCGGLALAITLTAGHLLSRPVWTVGDLVARFSMTSQALADDPLTGPIHTAFAMSYRALDETLQDLLYDIAAHPGPDIGLPAAAAMARAGLPDTDARLDALVDHRLLEHTGAHRYRLHDLLRQYMLTQRERKHGEAVLAGVVRAITFYSDGAARADHAQNPRRRALNYPTASQSRDGLPLDTPEQARRWLDEEYLNLATLINWGAQPGQERQVGLIAHVLAHHLDRRGRWHQALDHIKQALTTTSSIDPAADTITARLLTDQAGLYARADDLGHALDTAHAALSLWTVSDDHYGLADTYFQIGRIHDFTGRLDQAIAAFRTAAELYRGLGDSNRVAAAENLWAVAAFQTGHREQALALCGHALDLARHDNDLATICDILICLGEMHRQAGHQAQALAYTHEARNLSGTLDDPLVIATVGNNLGAIYQHAGDHHRALASFEIALEQFRTISNHRGEVDCLIYMANSHTHLADHQTALAKIRSAAVLAETTHDTLLQAQVRLTEGDSRRATNNVLQAINAYQHALDLALQAGALVEQSKAHHALSTMFTTAGSPGRAAEHLESGLAIDLELAHEAAPADLG</sequence>
<dbReference type="InterPro" id="IPR005158">
    <property type="entry name" value="BTAD"/>
</dbReference>
<dbReference type="InterPro" id="IPR016032">
    <property type="entry name" value="Sig_transdc_resp-reg_C-effctor"/>
</dbReference>
<dbReference type="InterPro" id="IPR051677">
    <property type="entry name" value="AfsR-DnrI-RedD_regulator"/>
</dbReference>
<dbReference type="PRINTS" id="PR00364">
    <property type="entry name" value="DISEASERSIST"/>
</dbReference>
<name>A0ABN2V579_9ACTN</name>
<feature type="DNA-binding region" description="OmpR/PhoB-type" evidence="6">
    <location>
        <begin position="7"/>
        <end position="108"/>
    </location>
</feature>
<evidence type="ECO:0000256" key="3">
    <source>
        <dbReference type="ARBA" id="ARBA00023125"/>
    </source>
</evidence>
<dbReference type="InterPro" id="IPR036388">
    <property type="entry name" value="WH-like_DNA-bd_sf"/>
</dbReference>
<dbReference type="InterPro" id="IPR001867">
    <property type="entry name" value="OmpR/PhoB-type_DNA-bd"/>
</dbReference>
<dbReference type="PROSITE" id="PS51755">
    <property type="entry name" value="OMPR_PHOB"/>
    <property type="match status" value="1"/>
</dbReference>
<dbReference type="Gene3D" id="1.10.10.10">
    <property type="entry name" value="Winged helix-like DNA-binding domain superfamily/Winged helix DNA-binding domain"/>
    <property type="match status" value="1"/>
</dbReference>
<dbReference type="EMBL" id="BAAAQN010000053">
    <property type="protein sequence ID" value="GAA2052211.1"/>
    <property type="molecule type" value="Genomic_DNA"/>
</dbReference>
<dbReference type="SMART" id="SM00028">
    <property type="entry name" value="TPR"/>
    <property type="match status" value="7"/>
</dbReference>
<dbReference type="InterPro" id="IPR019734">
    <property type="entry name" value="TPR_rpt"/>
</dbReference>
<dbReference type="SUPFAM" id="SSF48452">
    <property type="entry name" value="TPR-like"/>
    <property type="match status" value="3"/>
</dbReference>
<dbReference type="Pfam" id="PF13424">
    <property type="entry name" value="TPR_12"/>
    <property type="match status" value="2"/>
</dbReference>
<dbReference type="Gene3D" id="1.25.40.10">
    <property type="entry name" value="Tetratricopeptide repeat domain"/>
    <property type="match status" value="3"/>
</dbReference>
<evidence type="ECO:0000259" key="8">
    <source>
        <dbReference type="PROSITE" id="PS51755"/>
    </source>
</evidence>
<dbReference type="SMART" id="SM01043">
    <property type="entry name" value="BTAD"/>
    <property type="match status" value="1"/>
</dbReference>
<comment type="caution">
    <text evidence="9">The sequence shown here is derived from an EMBL/GenBank/DDBJ whole genome shotgun (WGS) entry which is preliminary data.</text>
</comment>
<evidence type="ECO:0000256" key="2">
    <source>
        <dbReference type="ARBA" id="ARBA00023015"/>
    </source>
</evidence>
<feature type="compositionally biased region" description="Low complexity" evidence="7">
    <location>
        <begin position="261"/>
        <end position="276"/>
    </location>
</feature>
<evidence type="ECO:0000313" key="10">
    <source>
        <dbReference type="Proteomes" id="UP001500751"/>
    </source>
</evidence>
<comment type="similarity">
    <text evidence="1">Belongs to the AfsR/DnrI/RedD regulatory family.</text>
</comment>
<dbReference type="CDD" id="cd00383">
    <property type="entry name" value="trans_reg_C"/>
    <property type="match status" value="1"/>
</dbReference>
<dbReference type="Proteomes" id="UP001500751">
    <property type="component" value="Unassembled WGS sequence"/>
</dbReference>
<keyword evidence="3 6" id="KW-0238">DNA-binding</keyword>
<feature type="region of interest" description="Disordered" evidence="7">
    <location>
        <begin position="260"/>
        <end position="281"/>
    </location>
</feature>
<dbReference type="SUPFAM" id="SSF52540">
    <property type="entry name" value="P-loop containing nucleoside triphosphate hydrolases"/>
    <property type="match status" value="1"/>
</dbReference>
<dbReference type="Pfam" id="PF03704">
    <property type="entry name" value="BTAD"/>
    <property type="match status" value="1"/>
</dbReference>
<evidence type="ECO:0000256" key="1">
    <source>
        <dbReference type="ARBA" id="ARBA00005820"/>
    </source>
</evidence>
<proteinExistence type="inferred from homology"/>
<protein>
    <submittedName>
        <fullName evidence="9">BTAD domain-containing putative transcriptional regulator</fullName>
    </submittedName>
</protein>
<dbReference type="PANTHER" id="PTHR35807">
    <property type="entry name" value="TRANSCRIPTIONAL REGULATOR REDD-RELATED"/>
    <property type="match status" value="1"/>
</dbReference>
<dbReference type="CDD" id="cd15831">
    <property type="entry name" value="BTAD"/>
    <property type="match status" value="1"/>
</dbReference>
<dbReference type="Gene3D" id="3.40.50.300">
    <property type="entry name" value="P-loop containing nucleotide triphosphate hydrolases"/>
    <property type="match status" value="1"/>
</dbReference>
<reference evidence="10" key="1">
    <citation type="journal article" date="2019" name="Int. J. Syst. Evol. Microbiol.">
        <title>The Global Catalogue of Microorganisms (GCM) 10K type strain sequencing project: providing services to taxonomists for standard genome sequencing and annotation.</title>
        <authorList>
            <consortium name="The Broad Institute Genomics Platform"/>
            <consortium name="The Broad Institute Genome Sequencing Center for Infectious Disease"/>
            <person name="Wu L."/>
            <person name="Ma J."/>
        </authorList>
    </citation>
    <scope>NUCLEOTIDE SEQUENCE [LARGE SCALE GENOMIC DNA]</scope>
    <source>
        <strain evidence="10">JCM 16014</strain>
    </source>
</reference>
<gene>
    <name evidence="9" type="ORF">GCM10009839_69400</name>
</gene>
<keyword evidence="4" id="KW-0804">Transcription</keyword>
<dbReference type="Pfam" id="PF00486">
    <property type="entry name" value="Trans_reg_C"/>
    <property type="match status" value="1"/>
</dbReference>
<evidence type="ECO:0000256" key="6">
    <source>
        <dbReference type="PROSITE-ProRule" id="PRU01091"/>
    </source>
</evidence>
<dbReference type="PROSITE" id="PS50005">
    <property type="entry name" value="TPR"/>
    <property type="match status" value="1"/>
</dbReference>
<keyword evidence="10" id="KW-1185">Reference proteome</keyword>
<evidence type="ECO:0000256" key="4">
    <source>
        <dbReference type="ARBA" id="ARBA00023163"/>
    </source>
</evidence>
<dbReference type="InterPro" id="IPR011990">
    <property type="entry name" value="TPR-like_helical_dom_sf"/>
</dbReference>
<dbReference type="SUPFAM" id="SSF46894">
    <property type="entry name" value="C-terminal effector domain of the bipartite response regulators"/>
    <property type="match status" value="1"/>
</dbReference>
<evidence type="ECO:0000313" key="9">
    <source>
        <dbReference type="EMBL" id="GAA2052211.1"/>
    </source>
</evidence>
<dbReference type="SMART" id="SM00862">
    <property type="entry name" value="Trans_reg_C"/>
    <property type="match status" value="1"/>
</dbReference>
<evidence type="ECO:0000256" key="5">
    <source>
        <dbReference type="PROSITE-ProRule" id="PRU00339"/>
    </source>
</evidence>
<accession>A0ABN2V579</accession>
<feature type="domain" description="OmpR/PhoB-type" evidence="8">
    <location>
        <begin position="7"/>
        <end position="108"/>
    </location>
</feature>
<dbReference type="InterPro" id="IPR027417">
    <property type="entry name" value="P-loop_NTPase"/>
</dbReference>
<keyword evidence="2" id="KW-0805">Transcription regulation</keyword>
<feature type="repeat" description="TPR" evidence="5">
    <location>
        <begin position="770"/>
        <end position="803"/>
    </location>
</feature>
<keyword evidence="5" id="KW-0802">TPR repeat</keyword>